<dbReference type="InterPro" id="IPR045337">
    <property type="entry name" value="MmgE_PrpD_C"/>
</dbReference>
<dbReference type="Gene3D" id="3.30.1330.120">
    <property type="entry name" value="2-methylcitrate dehydratase PrpD"/>
    <property type="match status" value="1"/>
</dbReference>
<dbReference type="Gene3D" id="1.10.4100.10">
    <property type="entry name" value="2-methylcitrate dehydratase PrpD"/>
    <property type="match status" value="1"/>
</dbReference>
<evidence type="ECO:0000313" key="5">
    <source>
        <dbReference type="Proteomes" id="UP001596516"/>
    </source>
</evidence>
<feature type="domain" description="MmgE/PrpD C-terminal" evidence="3">
    <location>
        <begin position="271"/>
        <end position="426"/>
    </location>
</feature>
<accession>A0ABW2UIA1</accession>
<organism evidence="4 5">
    <name type="scientific">Plastorhodobacter daqingensis</name>
    <dbReference type="NCBI Taxonomy" id="1387281"/>
    <lineage>
        <taxon>Bacteria</taxon>
        <taxon>Pseudomonadati</taxon>
        <taxon>Pseudomonadota</taxon>
        <taxon>Alphaproteobacteria</taxon>
        <taxon>Rhodobacterales</taxon>
        <taxon>Paracoccaceae</taxon>
        <taxon>Plastorhodobacter</taxon>
    </lineage>
</organism>
<dbReference type="InterPro" id="IPR036148">
    <property type="entry name" value="MmgE/PrpD_sf"/>
</dbReference>
<dbReference type="RefSeq" id="WP_377402694.1">
    <property type="nucleotide sequence ID" value="NZ_JBHTFQ010000004.1"/>
</dbReference>
<comment type="similarity">
    <text evidence="1">Belongs to the PrpD family.</text>
</comment>
<name>A0ABW2UIA1_9RHOB</name>
<dbReference type="Proteomes" id="UP001596516">
    <property type="component" value="Unassembled WGS sequence"/>
</dbReference>
<dbReference type="PANTHER" id="PTHR16943">
    <property type="entry name" value="2-METHYLCITRATE DEHYDRATASE-RELATED"/>
    <property type="match status" value="1"/>
</dbReference>
<dbReference type="Pfam" id="PF03972">
    <property type="entry name" value="MmgE_PrpD_N"/>
    <property type="match status" value="1"/>
</dbReference>
<dbReference type="PANTHER" id="PTHR16943:SF8">
    <property type="entry name" value="2-METHYLCITRATE DEHYDRATASE"/>
    <property type="match status" value="1"/>
</dbReference>
<dbReference type="InterPro" id="IPR042188">
    <property type="entry name" value="MmgE/PrpD_sf_2"/>
</dbReference>
<evidence type="ECO:0000259" key="2">
    <source>
        <dbReference type="Pfam" id="PF03972"/>
    </source>
</evidence>
<gene>
    <name evidence="4" type="ORF">ACFQXB_09520</name>
</gene>
<reference evidence="5" key="1">
    <citation type="journal article" date="2019" name="Int. J. Syst. Evol. Microbiol.">
        <title>The Global Catalogue of Microorganisms (GCM) 10K type strain sequencing project: providing services to taxonomists for standard genome sequencing and annotation.</title>
        <authorList>
            <consortium name="The Broad Institute Genomics Platform"/>
            <consortium name="The Broad Institute Genome Sequencing Center for Infectious Disease"/>
            <person name="Wu L."/>
            <person name="Ma J."/>
        </authorList>
    </citation>
    <scope>NUCLEOTIDE SEQUENCE [LARGE SCALE GENOMIC DNA]</scope>
    <source>
        <strain evidence="5">CGMCC 1.12750</strain>
    </source>
</reference>
<keyword evidence="5" id="KW-1185">Reference proteome</keyword>
<dbReference type="InterPro" id="IPR005656">
    <property type="entry name" value="MmgE_PrpD"/>
</dbReference>
<dbReference type="InterPro" id="IPR042183">
    <property type="entry name" value="MmgE/PrpD_sf_1"/>
</dbReference>
<evidence type="ECO:0000313" key="4">
    <source>
        <dbReference type="EMBL" id="MFC7704432.1"/>
    </source>
</evidence>
<comment type="caution">
    <text evidence="4">The sequence shown here is derived from an EMBL/GenBank/DDBJ whole genome shotgun (WGS) entry which is preliminary data.</text>
</comment>
<evidence type="ECO:0000256" key="1">
    <source>
        <dbReference type="ARBA" id="ARBA00006174"/>
    </source>
</evidence>
<feature type="domain" description="MmgE/PrpD N-terminal" evidence="2">
    <location>
        <begin position="32"/>
        <end position="245"/>
    </location>
</feature>
<dbReference type="Pfam" id="PF19305">
    <property type="entry name" value="MmgE_PrpD_C"/>
    <property type="match status" value="1"/>
</dbReference>
<protein>
    <submittedName>
        <fullName evidence="4">MmgE/PrpD family protein</fullName>
    </submittedName>
</protein>
<sequence length="460" mass="48396">MKHEDTIAGRMARWFDARHDHGPFAAGPEGRRLARLAIADTLGCLNAGRMDETVRHVAAVAGAPGPAWLVTGGSVDPAMAAMVNGTAAHALDYDDNFAPGMSHASAVIVPALLAVCDMGRPGRDLVDAYLVALQAQAFVGAGVGQGHYAAGWHGTSTVGSVGTAAGVAFLLGGDTEALRRALTLACSFASGTKGQFGTPAKPFHAGLAARNAVEAARLALQGLEGSPVAFEGPQGFAEMFQGPSTPGYDAGVIDATTRHVIETAGVVPKLHPCCGSTHFIIDAISDIRAERALPVDEISAIEVRVGIANRRNLPYACPEDEMQARFSMNYCVAVALRKGALTLDDFTPSSVRLQREDPLLARLNMTSWSAAEEAAAGEDTRLPHQVRLHLGSGEVIAAERCFPRGDLRDPFPDAAMRAKFLACCGHAPWAEAVHDWLLDLDAAADLRRCAPLFGRSDAPR</sequence>
<evidence type="ECO:0000259" key="3">
    <source>
        <dbReference type="Pfam" id="PF19305"/>
    </source>
</evidence>
<dbReference type="SUPFAM" id="SSF103378">
    <property type="entry name" value="2-methylcitrate dehydratase PrpD"/>
    <property type="match status" value="1"/>
</dbReference>
<dbReference type="EMBL" id="JBHTFQ010000004">
    <property type="protein sequence ID" value="MFC7704432.1"/>
    <property type="molecule type" value="Genomic_DNA"/>
</dbReference>
<proteinExistence type="inferred from homology"/>
<dbReference type="InterPro" id="IPR045336">
    <property type="entry name" value="MmgE_PrpD_N"/>
</dbReference>